<evidence type="ECO:0000259" key="2">
    <source>
        <dbReference type="Pfam" id="PF12776"/>
    </source>
</evidence>
<evidence type="ECO:0000313" key="3">
    <source>
        <dbReference type="EMBL" id="KAA1138529.1"/>
    </source>
</evidence>
<sequence>MRIVVSELSIIGFLCLISGYHSLHTHQLQSRSLRPEATETLSIASQARDAANQGGLQHMEGVNSVPENIGTHSSSPMRHEQSLQDLSNYEHVKPVPTASEGNQQDKFVGVKSTAIGLEKPFSRVTNILGSAKSIFRILTRKPNPNNDVHIIKFEDARDSLAKFLVSPGLDLGPHKPFNLENLAKSLEKNFPILPGISEEASTRSLFADYLHNLRKYQLIVNENGGVRKTWITKIPSEEDTETETIMEEVSKFLTVHPHFVDEFQEEHEQAVGGIAPVHQWKLSEEKIRYFFQPASVKEEAQNAINMYNFGLVWPSMIVINDHGRYIGAASHSSMHINNIPMSGLHLQSDEPFRAPHLPPISQMDWAPSKTLPPLNVAGRGSFYTSSHGSYPAAWSPTPSPTSQPPTLPLSGTPVPTSTQPDPALDPAESDKSVETTRPKTLHWTGAMEKLALQLYSDAVLDGKRSDGGFKSEVHNFVVTKLNEQFPGYDFTPAKCKSKLSQSFKKEYEAFNTCRHTSGFGWDDVRCEVTASNEVWESFLKPFPEWEQLNIIFGSTAKGDLAKTLTQRAREGGGRDPANNDSSSSDDDNAEDKDRRKPPARKRIRQTTGAAFSSAIHDLIDAFAPKESSPRTNAVEDQSPEGHQKPKHQTDDEAVTDAVALFQTTMAPQLAWSDVVIGFSVLEKPSKARMYLRLEAQYKDQWLSYEIKKEGPMI</sequence>
<dbReference type="PANTHER" id="PTHR46929">
    <property type="entry name" value="EXPRESSED PROTEIN"/>
    <property type="match status" value="1"/>
</dbReference>
<feature type="region of interest" description="Disordered" evidence="1">
    <location>
        <begin position="566"/>
        <end position="607"/>
    </location>
</feature>
<feature type="compositionally biased region" description="Basic and acidic residues" evidence="1">
    <location>
        <begin position="428"/>
        <end position="437"/>
    </location>
</feature>
<evidence type="ECO:0000313" key="4">
    <source>
        <dbReference type="Proteomes" id="UP000325313"/>
    </source>
</evidence>
<organism evidence="3 4">
    <name type="scientific">Puccinia graminis f. sp. tritici</name>
    <dbReference type="NCBI Taxonomy" id="56615"/>
    <lineage>
        <taxon>Eukaryota</taxon>
        <taxon>Fungi</taxon>
        <taxon>Dikarya</taxon>
        <taxon>Basidiomycota</taxon>
        <taxon>Pucciniomycotina</taxon>
        <taxon>Pucciniomycetes</taxon>
        <taxon>Pucciniales</taxon>
        <taxon>Pucciniaceae</taxon>
        <taxon>Puccinia</taxon>
    </lineage>
</organism>
<comment type="caution">
    <text evidence="3">The sequence shown here is derived from an EMBL/GenBank/DDBJ whole genome shotgun (WGS) entry which is preliminary data.</text>
</comment>
<dbReference type="EMBL" id="VDEP01000002">
    <property type="protein sequence ID" value="KAA1138529.1"/>
    <property type="molecule type" value="Genomic_DNA"/>
</dbReference>
<dbReference type="PANTHER" id="PTHR46929:SF3">
    <property type="entry name" value="MYB_SANT-LIKE DOMAIN-CONTAINING PROTEIN"/>
    <property type="match status" value="1"/>
</dbReference>
<feature type="region of interest" description="Disordered" evidence="1">
    <location>
        <begin position="624"/>
        <end position="650"/>
    </location>
</feature>
<dbReference type="Pfam" id="PF12776">
    <property type="entry name" value="Myb_DNA-bind_3"/>
    <property type="match status" value="1"/>
</dbReference>
<dbReference type="InterPro" id="IPR024752">
    <property type="entry name" value="Myb/SANT-like_dom"/>
</dbReference>
<protein>
    <recommendedName>
        <fullName evidence="2">Myb/SANT-like domain-containing protein</fullName>
    </recommendedName>
</protein>
<reference evidence="3 4" key="1">
    <citation type="submission" date="2019-05" db="EMBL/GenBank/DDBJ databases">
        <title>Emergence of the Ug99 lineage of the wheat stem rust pathogen through somatic hybridization.</title>
        <authorList>
            <person name="Li F."/>
            <person name="Upadhyaya N.M."/>
            <person name="Sperschneider J."/>
            <person name="Matny O."/>
            <person name="Nguyen-Phuc H."/>
            <person name="Mago R."/>
            <person name="Raley C."/>
            <person name="Miller M.E."/>
            <person name="Silverstein K.A.T."/>
            <person name="Henningsen E."/>
            <person name="Hirsch C.D."/>
            <person name="Visser B."/>
            <person name="Pretorius Z.A."/>
            <person name="Steffenson B.J."/>
            <person name="Schwessinger B."/>
            <person name="Dodds P.N."/>
            <person name="Figueroa M."/>
        </authorList>
    </citation>
    <scope>NUCLEOTIDE SEQUENCE [LARGE SCALE GENOMIC DNA]</scope>
    <source>
        <strain evidence="3 4">Ug99</strain>
    </source>
</reference>
<feature type="compositionally biased region" description="Basic and acidic residues" evidence="1">
    <location>
        <begin position="639"/>
        <end position="650"/>
    </location>
</feature>
<gene>
    <name evidence="3" type="ORF">PGTUg99_026142</name>
</gene>
<accession>A0A5B0SM96</accession>
<name>A0A5B0SM96_PUCGR</name>
<feature type="domain" description="Myb/SANT-like" evidence="2">
    <location>
        <begin position="442"/>
        <end position="537"/>
    </location>
</feature>
<dbReference type="Proteomes" id="UP000325313">
    <property type="component" value="Unassembled WGS sequence"/>
</dbReference>
<proteinExistence type="predicted"/>
<evidence type="ECO:0000256" key="1">
    <source>
        <dbReference type="SAM" id="MobiDB-lite"/>
    </source>
</evidence>
<dbReference type="AlphaFoldDB" id="A0A5B0SM96"/>
<feature type="compositionally biased region" description="Pro residues" evidence="1">
    <location>
        <begin position="397"/>
        <end position="407"/>
    </location>
</feature>
<feature type="region of interest" description="Disordered" evidence="1">
    <location>
        <begin position="392"/>
        <end position="440"/>
    </location>
</feature>